<feature type="domain" description="Zinc finger CGNR" evidence="1">
    <location>
        <begin position="155"/>
        <end position="195"/>
    </location>
</feature>
<proteinExistence type="predicted"/>
<dbReference type="PANTHER" id="PTHR35525">
    <property type="entry name" value="BLL6575 PROTEIN"/>
    <property type="match status" value="1"/>
</dbReference>
<dbReference type="Pfam" id="PF11706">
    <property type="entry name" value="zf-CGNR"/>
    <property type="match status" value="1"/>
</dbReference>
<evidence type="ECO:0000259" key="1">
    <source>
        <dbReference type="Pfam" id="PF11706"/>
    </source>
</evidence>
<dbReference type="SUPFAM" id="SSF160904">
    <property type="entry name" value="Jann2411-like"/>
    <property type="match status" value="1"/>
</dbReference>
<dbReference type="Proteomes" id="UP000614996">
    <property type="component" value="Unassembled WGS sequence"/>
</dbReference>
<reference evidence="3" key="1">
    <citation type="journal article" date="2021" name="Int. J. Syst. Evol. Microbiol.">
        <title>Actinocatenispora comari sp. nov., an endophytic actinomycete isolated from aerial parts of Comarum salesowianum.</title>
        <authorList>
            <person name="Oyunbileg N."/>
            <person name="Iizaka Y."/>
            <person name="Hamada M."/>
            <person name="Davaapurev B.O."/>
            <person name="Fukumoto A."/>
            <person name="Tsetseg B."/>
            <person name="Kato F."/>
            <person name="Tamura T."/>
            <person name="Batkhuu J."/>
            <person name="Anzai Y."/>
        </authorList>
    </citation>
    <scope>NUCLEOTIDE SEQUENCE [LARGE SCALE GENOMIC DNA]</scope>
    <source>
        <strain evidence="3">NUM-2625</strain>
    </source>
</reference>
<evidence type="ECO:0000313" key="2">
    <source>
        <dbReference type="EMBL" id="GIL31095.1"/>
    </source>
</evidence>
<gene>
    <name evidence="2" type="ORF">NUM_63490</name>
</gene>
<dbReference type="Pfam" id="PF07336">
    <property type="entry name" value="ABATE"/>
    <property type="match status" value="1"/>
</dbReference>
<dbReference type="PANTHER" id="PTHR35525:SF3">
    <property type="entry name" value="BLL6575 PROTEIN"/>
    <property type="match status" value="1"/>
</dbReference>
<dbReference type="Gene3D" id="1.10.3300.10">
    <property type="entry name" value="Jann2411-like domain"/>
    <property type="match status" value="1"/>
</dbReference>
<comment type="caution">
    <text evidence="2">The sequence shown here is derived from an EMBL/GenBank/DDBJ whole genome shotgun (WGS) entry which is preliminary data.</text>
</comment>
<dbReference type="EMBL" id="BOPO01000129">
    <property type="protein sequence ID" value="GIL31095.1"/>
    <property type="molecule type" value="Genomic_DNA"/>
</dbReference>
<accession>A0A8J4AIA8</accession>
<keyword evidence="3" id="KW-1185">Reference proteome</keyword>
<protein>
    <recommendedName>
        <fullName evidence="1">Zinc finger CGNR domain-containing protein</fullName>
    </recommendedName>
</protein>
<dbReference type="InterPro" id="IPR010852">
    <property type="entry name" value="ABATE"/>
</dbReference>
<name>A0A8J4AIA8_9ACTN</name>
<evidence type="ECO:0000313" key="3">
    <source>
        <dbReference type="Proteomes" id="UP000614996"/>
    </source>
</evidence>
<dbReference type="InterPro" id="IPR021005">
    <property type="entry name" value="Znf_CGNR"/>
</dbReference>
<dbReference type="InterPro" id="IPR023286">
    <property type="entry name" value="ABATE_dom_sf"/>
</dbReference>
<organism evidence="2 3">
    <name type="scientific">Actinocatenispora comari</name>
    <dbReference type="NCBI Taxonomy" id="2807577"/>
    <lineage>
        <taxon>Bacteria</taxon>
        <taxon>Bacillati</taxon>
        <taxon>Actinomycetota</taxon>
        <taxon>Actinomycetes</taxon>
        <taxon>Micromonosporales</taxon>
        <taxon>Micromonosporaceae</taxon>
        <taxon>Actinocatenispora</taxon>
    </lineage>
</organism>
<dbReference type="RefSeq" id="WP_207128680.1">
    <property type="nucleotide sequence ID" value="NZ_BOPO01000129.1"/>
</dbReference>
<sequence length="206" mass="22162">MTRHLALELAITRHYQDGQAVDRLADVAGLTNWLAEQADLLSGAERADVPSGRLGEATRRDIVELRQALRSLLARAVQPAPPSHLDAAHLLPAEDAVGVVNAAAARVPVTPCLDWPHDGEPTAAQRAGGAAAADLLVAELARAAIDLLTGPLRDRLYACASPACVRYFVREHGRQRWCHAACGNRVRVARHYQRHRASTAKPLPPG</sequence>
<dbReference type="AlphaFoldDB" id="A0A8J4AIA8"/>